<keyword evidence="1" id="KW-0472">Membrane</keyword>
<evidence type="ECO:0000313" key="2">
    <source>
        <dbReference type="EMBL" id="KAJ2844642.1"/>
    </source>
</evidence>
<accession>A0A9W8LY67</accession>
<evidence type="ECO:0000256" key="1">
    <source>
        <dbReference type="SAM" id="Phobius"/>
    </source>
</evidence>
<dbReference type="EMBL" id="JANBUW010001021">
    <property type="protein sequence ID" value="KAJ2844642.1"/>
    <property type="molecule type" value="Genomic_DNA"/>
</dbReference>
<sequence length="65" mass="7418">MDYSKMDMSLGHGSYDDDSWAITRFFREEVFHPKKIGSNLGLVYAASVFAGATYFLEKYGELLIQ</sequence>
<name>A0A9W8LY67_9FUNG</name>
<evidence type="ECO:0000313" key="3">
    <source>
        <dbReference type="Proteomes" id="UP001139887"/>
    </source>
</evidence>
<keyword evidence="1" id="KW-0812">Transmembrane</keyword>
<organism evidence="2 3">
    <name type="scientific">Coemansia brasiliensis</name>
    <dbReference type="NCBI Taxonomy" id="2650707"/>
    <lineage>
        <taxon>Eukaryota</taxon>
        <taxon>Fungi</taxon>
        <taxon>Fungi incertae sedis</taxon>
        <taxon>Zoopagomycota</taxon>
        <taxon>Kickxellomycotina</taxon>
        <taxon>Kickxellomycetes</taxon>
        <taxon>Kickxellales</taxon>
        <taxon>Kickxellaceae</taxon>
        <taxon>Coemansia</taxon>
    </lineage>
</organism>
<dbReference type="Proteomes" id="UP001139887">
    <property type="component" value="Unassembled WGS sequence"/>
</dbReference>
<keyword evidence="1" id="KW-1133">Transmembrane helix</keyword>
<dbReference type="AlphaFoldDB" id="A0A9W8LY67"/>
<protein>
    <submittedName>
        <fullName evidence="2">Uncharacterized protein</fullName>
    </submittedName>
</protein>
<dbReference type="OrthoDB" id="5514856at2759"/>
<keyword evidence="3" id="KW-1185">Reference proteome</keyword>
<proteinExistence type="predicted"/>
<comment type="caution">
    <text evidence="2">The sequence shown here is derived from an EMBL/GenBank/DDBJ whole genome shotgun (WGS) entry which is preliminary data.</text>
</comment>
<gene>
    <name evidence="2" type="ORF">IWW36_005104</name>
</gene>
<reference evidence="2" key="1">
    <citation type="submission" date="2022-07" db="EMBL/GenBank/DDBJ databases">
        <title>Phylogenomic reconstructions and comparative analyses of Kickxellomycotina fungi.</title>
        <authorList>
            <person name="Reynolds N.K."/>
            <person name="Stajich J.E."/>
            <person name="Barry K."/>
            <person name="Grigoriev I.V."/>
            <person name="Crous P."/>
            <person name="Smith M.E."/>
        </authorList>
    </citation>
    <scope>NUCLEOTIDE SEQUENCE</scope>
    <source>
        <strain evidence="2">NRRL 1566</strain>
    </source>
</reference>
<feature type="transmembrane region" description="Helical" evidence="1">
    <location>
        <begin position="36"/>
        <end position="56"/>
    </location>
</feature>